<name>A0ABU7DKQ3_9TELE</name>
<dbReference type="InterPro" id="IPR013320">
    <property type="entry name" value="ConA-like_dom_sf"/>
</dbReference>
<protein>
    <recommendedName>
        <fullName evidence="1">B30.2/SPRY domain-containing protein</fullName>
    </recommendedName>
</protein>
<reference evidence="2 3" key="1">
    <citation type="submission" date="2021-06" db="EMBL/GenBank/DDBJ databases">
        <authorList>
            <person name="Palmer J.M."/>
        </authorList>
    </citation>
    <scope>NUCLEOTIDE SEQUENCE [LARGE SCALE GENOMIC DNA]</scope>
    <source>
        <strain evidence="2 3">CL_MEX2019</strain>
        <tissue evidence="2">Muscle</tissue>
    </source>
</reference>
<proteinExistence type="predicted"/>
<feature type="domain" description="B30.2/SPRY" evidence="1">
    <location>
        <begin position="1"/>
        <end position="59"/>
    </location>
</feature>
<comment type="caution">
    <text evidence="2">The sequence shown here is derived from an EMBL/GenBank/DDBJ whole genome shotgun (WGS) entry which is preliminary data.</text>
</comment>
<evidence type="ECO:0000313" key="2">
    <source>
        <dbReference type="EMBL" id="MED6275516.1"/>
    </source>
</evidence>
<feature type="non-terminal residue" evidence="2">
    <location>
        <position position="1"/>
    </location>
</feature>
<dbReference type="EMBL" id="JAHUTJ010028007">
    <property type="protein sequence ID" value="MED6275516.1"/>
    <property type="molecule type" value="Genomic_DNA"/>
</dbReference>
<sequence length="105" mass="11615">RVAVYVDCPAGILSFYRVSSDSLIHLHTFNTTFTEPLYAGFGLWSLGSSVCSSVCSFARSEPVATSGLSPSKYEIIHPLSVSLHPCRVPWRLVPGENLRMLRENE</sequence>
<evidence type="ECO:0000313" key="3">
    <source>
        <dbReference type="Proteomes" id="UP001352852"/>
    </source>
</evidence>
<gene>
    <name evidence="2" type="ORF">CHARACLAT_027277</name>
</gene>
<keyword evidence="3" id="KW-1185">Reference proteome</keyword>
<dbReference type="Gene3D" id="2.60.120.920">
    <property type="match status" value="1"/>
</dbReference>
<dbReference type="Proteomes" id="UP001352852">
    <property type="component" value="Unassembled WGS sequence"/>
</dbReference>
<dbReference type="PROSITE" id="PS50188">
    <property type="entry name" value="B302_SPRY"/>
    <property type="match status" value="1"/>
</dbReference>
<dbReference type="InterPro" id="IPR001870">
    <property type="entry name" value="B30.2/SPRY"/>
</dbReference>
<dbReference type="SUPFAM" id="SSF49899">
    <property type="entry name" value="Concanavalin A-like lectins/glucanases"/>
    <property type="match status" value="1"/>
</dbReference>
<organism evidence="2 3">
    <name type="scientific">Characodon lateralis</name>
    <dbReference type="NCBI Taxonomy" id="208331"/>
    <lineage>
        <taxon>Eukaryota</taxon>
        <taxon>Metazoa</taxon>
        <taxon>Chordata</taxon>
        <taxon>Craniata</taxon>
        <taxon>Vertebrata</taxon>
        <taxon>Euteleostomi</taxon>
        <taxon>Actinopterygii</taxon>
        <taxon>Neopterygii</taxon>
        <taxon>Teleostei</taxon>
        <taxon>Neoteleostei</taxon>
        <taxon>Acanthomorphata</taxon>
        <taxon>Ovalentaria</taxon>
        <taxon>Atherinomorphae</taxon>
        <taxon>Cyprinodontiformes</taxon>
        <taxon>Goodeidae</taxon>
        <taxon>Characodon</taxon>
    </lineage>
</organism>
<accession>A0ABU7DKQ3</accession>
<evidence type="ECO:0000259" key="1">
    <source>
        <dbReference type="PROSITE" id="PS50188"/>
    </source>
</evidence>
<dbReference type="InterPro" id="IPR043136">
    <property type="entry name" value="B30.2/SPRY_sf"/>
</dbReference>